<accession>A0A844I1W7</accession>
<keyword evidence="1" id="KW-0805">Transcription regulation</keyword>
<dbReference type="InterPro" id="IPR039425">
    <property type="entry name" value="RNA_pol_sigma-70-like"/>
</dbReference>
<keyword evidence="3" id="KW-0804">Transcription</keyword>
<gene>
    <name evidence="6" type="ORF">FH752_10360</name>
</gene>
<dbReference type="Gene3D" id="1.10.1740.10">
    <property type="match status" value="1"/>
</dbReference>
<evidence type="ECO:0000256" key="1">
    <source>
        <dbReference type="ARBA" id="ARBA00023015"/>
    </source>
</evidence>
<dbReference type="EMBL" id="VENC01000010">
    <property type="protein sequence ID" value="MTI99011.1"/>
    <property type="molecule type" value="Genomic_DNA"/>
</dbReference>
<dbReference type="AlphaFoldDB" id="A0A844I1W7"/>
<dbReference type="InterPro" id="IPR013325">
    <property type="entry name" value="RNA_pol_sigma_r2"/>
</dbReference>
<evidence type="ECO:0000256" key="2">
    <source>
        <dbReference type="ARBA" id="ARBA00023082"/>
    </source>
</evidence>
<comment type="caution">
    <text evidence="6">The sequence shown here is derived from an EMBL/GenBank/DDBJ whole genome shotgun (WGS) entry which is preliminary data.</text>
</comment>
<feature type="domain" description="RNA polymerase sigma-70 region 2" evidence="5">
    <location>
        <begin position="38"/>
        <end position="102"/>
    </location>
</feature>
<evidence type="ECO:0000256" key="4">
    <source>
        <dbReference type="SAM" id="MobiDB-lite"/>
    </source>
</evidence>
<dbReference type="GO" id="GO:0006352">
    <property type="term" value="P:DNA-templated transcription initiation"/>
    <property type="evidence" value="ECO:0007669"/>
    <property type="project" value="InterPro"/>
</dbReference>
<dbReference type="SUPFAM" id="SSF88946">
    <property type="entry name" value="Sigma2 domain of RNA polymerase sigma factors"/>
    <property type="match status" value="1"/>
</dbReference>
<organism evidence="6 7">
    <name type="scientific">Marinobacter adhaerens</name>
    <dbReference type="NCBI Taxonomy" id="1033846"/>
    <lineage>
        <taxon>Bacteria</taxon>
        <taxon>Pseudomonadati</taxon>
        <taxon>Pseudomonadota</taxon>
        <taxon>Gammaproteobacteria</taxon>
        <taxon>Pseudomonadales</taxon>
        <taxon>Marinobacteraceae</taxon>
        <taxon>Marinobacter</taxon>
    </lineage>
</organism>
<name>A0A844I1W7_9GAMM</name>
<dbReference type="GO" id="GO:0016987">
    <property type="term" value="F:sigma factor activity"/>
    <property type="evidence" value="ECO:0007669"/>
    <property type="project" value="UniProtKB-KW"/>
</dbReference>
<evidence type="ECO:0000259" key="5">
    <source>
        <dbReference type="Pfam" id="PF04542"/>
    </source>
</evidence>
<feature type="compositionally biased region" description="Polar residues" evidence="4">
    <location>
        <begin position="1"/>
        <end position="10"/>
    </location>
</feature>
<reference evidence="6 7" key="1">
    <citation type="submission" date="2019-06" db="EMBL/GenBank/DDBJ databases">
        <title>Enrichment of Autotrophic Halophilic Microorganisms from Red Sea Brine Pool Using Microbial Electrosynthesis System.</title>
        <authorList>
            <person name="Alqahtani M.F."/>
            <person name="Bajracharya S."/>
            <person name="Katuri K.P."/>
            <person name="Ali M."/>
            <person name="Saikaly P.E."/>
        </authorList>
    </citation>
    <scope>NUCLEOTIDE SEQUENCE [LARGE SCALE GENOMIC DNA]</scope>
    <source>
        <strain evidence="6">MES15</strain>
    </source>
</reference>
<dbReference type="Proteomes" id="UP000431462">
    <property type="component" value="Unassembled WGS sequence"/>
</dbReference>
<dbReference type="InterPro" id="IPR007627">
    <property type="entry name" value="RNA_pol_sigma70_r2"/>
</dbReference>
<proteinExistence type="predicted"/>
<evidence type="ECO:0000256" key="3">
    <source>
        <dbReference type="ARBA" id="ARBA00023163"/>
    </source>
</evidence>
<feature type="region of interest" description="Disordered" evidence="4">
    <location>
        <begin position="1"/>
        <end position="27"/>
    </location>
</feature>
<dbReference type="InterPro" id="IPR014284">
    <property type="entry name" value="RNA_pol_sigma-70_dom"/>
</dbReference>
<dbReference type="NCBIfam" id="TIGR02937">
    <property type="entry name" value="sigma70-ECF"/>
    <property type="match status" value="1"/>
</dbReference>
<dbReference type="Pfam" id="PF04542">
    <property type="entry name" value="Sigma70_r2"/>
    <property type="match status" value="1"/>
</dbReference>
<dbReference type="PANTHER" id="PTHR43133">
    <property type="entry name" value="RNA POLYMERASE ECF-TYPE SIGMA FACTO"/>
    <property type="match status" value="1"/>
</dbReference>
<evidence type="ECO:0000313" key="6">
    <source>
        <dbReference type="EMBL" id="MTI99011.1"/>
    </source>
</evidence>
<dbReference type="PANTHER" id="PTHR43133:SF53">
    <property type="entry name" value="ECF RNA POLYMERASE SIGMA-E FACTOR"/>
    <property type="match status" value="1"/>
</dbReference>
<sequence>MISSNSSRPKTASPVPKSETDLVEEMKEGRPEAFAEAYKRYQPSMVRIARRLVDRNLAEDVAHEAWLAALQRITGFEGRSTLQTWLCRITLNVAFNALRRNKHEVQLTPDPGEWINEHDLGLAPDQSLPLSEPEMATHVARVRSLVDVQLKNMSRIQANAVYLTGTSSMDGNQISKIFSISHGNLRVILHRARADLSSSISIN</sequence>
<keyword evidence="2" id="KW-0731">Sigma factor</keyword>
<protein>
    <submittedName>
        <fullName evidence="6">RNA polymerase sigma factor</fullName>
    </submittedName>
</protein>
<feature type="compositionally biased region" description="Basic and acidic residues" evidence="4">
    <location>
        <begin position="18"/>
        <end position="27"/>
    </location>
</feature>
<evidence type="ECO:0000313" key="7">
    <source>
        <dbReference type="Proteomes" id="UP000431462"/>
    </source>
</evidence>